<evidence type="ECO:0000256" key="1">
    <source>
        <dbReference type="SAM" id="MobiDB-lite"/>
    </source>
</evidence>
<organism evidence="2 3">
    <name type="scientific">Peronospora belbahrii</name>
    <dbReference type="NCBI Taxonomy" id="622444"/>
    <lineage>
        <taxon>Eukaryota</taxon>
        <taxon>Sar</taxon>
        <taxon>Stramenopiles</taxon>
        <taxon>Oomycota</taxon>
        <taxon>Peronosporomycetes</taxon>
        <taxon>Peronosporales</taxon>
        <taxon>Peronosporaceae</taxon>
        <taxon>Peronospora</taxon>
    </lineage>
</organism>
<dbReference type="Proteomes" id="UP001160483">
    <property type="component" value="Unassembled WGS sequence"/>
</dbReference>
<feature type="region of interest" description="Disordered" evidence="1">
    <location>
        <begin position="53"/>
        <end position="82"/>
    </location>
</feature>
<protein>
    <recommendedName>
        <fullName evidence="4">CCHC-type domain-containing protein</fullName>
    </recommendedName>
</protein>
<sequence length="82" mass="8742">MGMYVPMDCGQVEDKEAELQAAKHQIVRGCYICKSTGHSMAKCFARKAYLASKGRRPTGKPSGLPRGSGGTQKARGALLGKN</sequence>
<evidence type="ECO:0000313" key="2">
    <source>
        <dbReference type="EMBL" id="CAH0475212.1"/>
    </source>
</evidence>
<comment type="caution">
    <text evidence="2">The sequence shown here is derived from an EMBL/GenBank/DDBJ whole genome shotgun (WGS) entry which is preliminary data.</text>
</comment>
<name>A0AAU9KSR9_9STRA</name>
<dbReference type="AlphaFoldDB" id="A0AAU9KSR9"/>
<proteinExistence type="predicted"/>
<gene>
    <name evidence="2" type="ORF">PBS003_LOCUS2043</name>
</gene>
<evidence type="ECO:0008006" key="4">
    <source>
        <dbReference type="Google" id="ProtNLM"/>
    </source>
</evidence>
<dbReference type="EMBL" id="CAKKTJ010000121">
    <property type="protein sequence ID" value="CAH0475212.1"/>
    <property type="molecule type" value="Genomic_DNA"/>
</dbReference>
<evidence type="ECO:0000313" key="3">
    <source>
        <dbReference type="Proteomes" id="UP001160483"/>
    </source>
</evidence>
<accession>A0AAU9KSR9</accession>
<reference evidence="2" key="1">
    <citation type="submission" date="2021-11" db="EMBL/GenBank/DDBJ databases">
        <authorList>
            <person name="Islam A."/>
            <person name="Islam S."/>
            <person name="Flora M.S."/>
            <person name="Rahman M."/>
            <person name="Ziaur R.M."/>
            <person name="Epstein J.H."/>
            <person name="Hassan M."/>
            <person name="Klassen M."/>
            <person name="Woodard K."/>
            <person name="Webb A."/>
            <person name="Webby R.J."/>
            <person name="El Zowalaty M.E."/>
        </authorList>
    </citation>
    <scope>NUCLEOTIDE SEQUENCE</scope>
    <source>
        <strain evidence="2">Pbs3</strain>
    </source>
</reference>